<evidence type="ECO:0000259" key="5">
    <source>
        <dbReference type="Pfam" id="PF11566"/>
    </source>
</evidence>
<reference evidence="6" key="2">
    <citation type="journal article" date="2015" name="Gigascience">
        <title>Reconstructing a comprehensive transcriptome assembly of a white-pupal translocated strain of the pest fruit fly Bactrocera cucurbitae.</title>
        <authorList>
            <person name="Sim S.B."/>
            <person name="Calla B."/>
            <person name="Hall B."/>
            <person name="DeRego T."/>
            <person name="Geib S.M."/>
        </authorList>
    </citation>
    <scope>NUCLEOTIDE SEQUENCE</scope>
</reference>
<dbReference type="InterPro" id="IPR045128">
    <property type="entry name" value="PI31-like"/>
</dbReference>
<feature type="region of interest" description="Disordered" evidence="4">
    <location>
        <begin position="584"/>
        <end position="611"/>
    </location>
</feature>
<evidence type="ECO:0000256" key="2">
    <source>
        <dbReference type="ARBA" id="ARBA00015575"/>
    </source>
</evidence>
<feature type="compositionally biased region" description="Polar residues" evidence="4">
    <location>
        <begin position="1"/>
        <end position="11"/>
    </location>
</feature>
<reference evidence="6" key="1">
    <citation type="submission" date="2014-11" db="EMBL/GenBank/DDBJ databases">
        <authorList>
            <person name="Geib S."/>
        </authorList>
    </citation>
    <scope>NUCLEOTIDE SEQUENCE</scope>
</reference>
<gene>
    <name evidence="6" type="primary">CG8979_8</name>
    <name evidence="6" type="ORF">g.1614</name>
</gene>
<feature type="region of interest" description="Disordered" evidence="4">
    <location>
        <begin position="1"/>
        <end position="86"/>
    </location>
</feature>
<proteinExistence type="inferred from homology"/>
<dbReference type="Gene3D" id="3.40.1000.30">
    <property type="match status" value="1"/>
</dbReference>
<feature type="domain" description="PI31 proteasome regulator N-terminal" evidence="5">
    <location>
        <begin position="111"/>
        <end position="212"/>
    </location>
</feature>
<dbReference type="GO" id="GO:0043161">
    <property type="term" value="P:proteasome-mediated ubiquitin-dependent protein catabolic process"/>
    <property type="evidence" value="ECO:0007669"/>
    <property type="project" value="InterPro"/>
</dbReference>
<feature type="compositionally biased region" description="Basic and acidic residues" evidence="4">
    <location>
        <begin position="65"/>
        <end position="79"/>
    </location>
</feature>
<feature type="compositionally biased region" description="Polar residues" evidence="4">
    <location>
        <begin position="586"/>
        <end position="611"/>
    </location>
</feature>
<protein>
    <recommendedName>
        <fullName evidence="2">Proteasome inhibitor PI31 subunit</fullName>
    </recommendedName>
</protein>
<dbReference type="GeneID" id="105212456"/>
<dbReference type="PANTHER" id="PTHR13266:SF1">
    <property type="entry name" value="PROTEASOME INHIBITOR PI31 SUBUNIT"/>
    <property type="match status" value="1"/>
</dbReference>
<dbReference type="GO" id="GO:0000502">
    <property type="term" value="C:proteasome complex"/>
    <property type="evidence" value="ECO:0007669"/>
    <property type="project" value="UniProtKB-KW"/>
</dbReference>
<dbReference type="InterPro" id="IPR021625">
    <property type="entry name" value="PI31_Prot_N"/>
</dbReference>
<dbReference type="Pfam" id="PF11566">
    <property type="entry name" value="PI31_Prot_N"/>
    <property type="match status" value="1"/>
</dbReference>
<feature type="compositionally biased region" description="Polar residues" evidence="4">
    <location>
        <begin position="503"/>
        <end position="514"/>
    </location>
</feature>
<dbReference type="GO" id="GO:0070628">
    <property type="term" value="F:proteasome binding"/>
    <property type="evidence" value="ECO:0007669"/>
    <property type="project" value="InterPro"/>
</dbReference>
<name>A0A0A1WP60_ZEUCU</name>
<dbReference type="PANTHER" id="PTHR13266">
    <property type="entry name" value="PROTEASOME INHIBITOR"/>
    <property type="match status" value="1"/>
</dbReference>
<dbReference type="OrthoDB" id="68090at2759"/>
<dbReference type="EMBL" id="GBXI01013645">
    <property type="protein sequence ID" value="JAD00647.1"/>
    <property type="molecule type" value="Transcribed_RNA"/>
</dbReference>
<feature type="compositionally biased region" description="Basic and acidic residues" evidence="4">
    <location>
        <begin position="39"/>
        <end position="56"/>
    </location>
</feature>
<evidence type="ECO:0000256" key="3">
    <source>
        <dbReference type="ARBA" id="ARBA00022942"/>
    </source>
</evidence>
<comment type="similarity">
    <text evidence="1">Belongs to the proteasome inhibitor PI31 family.</text>
</comment>
<feature type="compositionally biased region" description="Low complexity" evidence="4">
    <location>
        <begin position="17"/>
        <end position="27"/>
    </location>
</feature>
<evidence type="ECO:0000256" key="4">
    <source>
        <dbReference type="SAM" id="MobiDB-lite"/>
    </source>
</evidence>
<feature type="region of interest" description="Disordered" evidence="4">
    <location>
        <begin position="503"/>
        <end position="565"/>
    </location>
</feature>
<evidence type="ECO:0000313" key="6">
    <source>
        <dbReference type="EMBL" id="JAD00647.1"/>
    </source>
</evidence>
<organism evidence="6">
    <name type="scientific">Zeugodacus cucurbitae</name>
    <name type="common">Melon fruit fly</name>
    <name type="synonym">Bactrocera cucurbitae</name>
    <dbReference type="NCBI Taxonomy" id="28588"/>
    <lineage>
        <taxon>Eukaryota</taxon>
        <taxon>Metazoa</taxon>
        <taxon>Ecdysozoa</taxon>
        <taxon>Arthropoda</taxon>
        <taxon>Hexapoda</taxon>
        <taxon>Insecta</taxon>
        <taxon>Pterygota</taxon>
        <taxon>Neoptera</taxon>
        <taxon>Endopterygota</taxon>
        <taxon>Diptera</taxon>
        <taxon>Brachycera</taxon>
        <taxon>Muscomorpha</taxon>
        <taxon>Tephritoidea</taxon>
        <taxon>Tephritidae</taxon>
        <taxon>Zeugodacus</taxon>
        <taxon>Zeugodacus</taxon>
    </lineage>
</organism>
<accession>A0A0A1WP60</accession>
<sequence>MSRKPTATSLQRPLKQSGRSSRSSNASKTTLNSKTKIKTAIEKPVKPERNSKRESEVIEPEIEQENEKEAPKSLKRETSADNVNVKAEHDDKATNKCFDDWKEFYLQIFGNIKTKSDLIIAFTHYILMKNGFRCLGLGDDRTYSEDEVGTIYIPEGWNQFSKYSIRYIYNRMLYILLGVHLDHRLLINFLNTRTNVVTNVTVFPELTVRATCGGSINVLIPFPEKLAQTLYSNLIQSFTDLQASDRPPKILSRTKQQSNPWDELAARRNKDVYPIMEEDNISDIEESQEVQTLNATKERFNASNSGQAERHASWADVKPQTANIEVMNSLKTRLDETVEPVKDAIVSYVEAMVNNWFRLYGSEIMKSGKLAIQDLADQRQMIEKYMNFAKPVAEPKSGFVIYNTKVTLDDSKHILLRDTVEKSKQELKTEPKRVNIKEDNTNNQATPIQSEEPLVEEAYKVRNRNYYKNVRAKINTGIRNDKTTTNSPPQNVKKTVEIILSAERNTQNSKNNLTEPKASTGLKPALKKAKPLSGGRIEKENAGKRHSTNNRGKGGTSINSSQQNSLINIDGKLKSKRAKLKAGVTAAQNSKNIRNNAVKHSTTNSVNAAESQVKLNRSSPIKKIRFNLLKTTEPTSYLSSQWPSTYKSLENLLKSSFPFRDQAREPGGSADTKDFLNKYDLNNDLEEIIFSKNEKNIAETQLKSQKRYTYDLEKSGDSANDSSELLQTIEEHFAEQIEAKRLELLDMVRRRNLPNIMDNNENFDLNINYVNAEREEDVGYFVPPVDEWAQWEFKKKLKEMREKEMLTTLNNKKVNFNES</sequence>
<dbReference type="AlphaFoldDB" id="A0A0A1WP60"/>
<keyword evidence="3 6" id="KW-0647">Proteasome</keyword>
<dbReference type="GO" id="GO:0004866">
    <property type="term" value="F:endopeptidase inhibitor activity"/>
    <property type="evidence" value="ECO:0007669"/>
    <property type="project" value="InterPro"/>
</dbReference>
<evidence type="ECO:0000256" key="1">
    <source>
        <dbReference type="ARBA" id="ARBA00006405"/>
    </source>
</evidence>